<dbReference type="InterPro" id="IPR029045">
    <property type="entry name" value="ClpP/crotonase-like_dom_sf"/>
</dbReference>
<comment type="similarity">
    <text evidence="1">Belongs to the enoyl-CoA hydratase/isomerase family.</text>
</comment>
<dbReference type="GO" id="GO:0003824">
    <property type="term" value="F:catalytic activity"/>
    <property type="evidence" value="ECO:0007669"/>
    <property type="project" value="UniProtKB-ARBA"/>
</dbReference>
<dbReference type="InterPro" id="IPR051683">
    <property type="entry name" value="Enoyl-CoA_Hydratase/Isomerase"/>
</dbReference>
<name>A0A4R7JSW1_9GAMM</name>
<dbReference type="EMBL" id="SOAX01000003">
    <property type="protein sequence ID" value="TDT41382.1"/>
    <property type="molecule type" value="Genomic_DNA"/>
</dbReference>
<dbReference type="SUPFAM" id="SSF52096">
    <property type="entry name" value="ClpP/crotonase"/>
    <property type="match status" value="1"/>
</dbReference>
<dbReference type="Proteomes" id="UP000295830">
    <property type="component" value="Unassembled WGS sequence"/>
</dbReference>
<protein>
    <submittedName>
        <fullName evidence="2">Methylglutaconyl-CoA hydratase</fullName>
    </submittedName>
</protein>
<comment type="caution">
    <text evidence="2">The sequence shown here is derived from an EMBL/GenBank/DDBJ whole genome shotgun (WGS) entry which is preliminary data.</text>
</comment>
<dbReference type="Pfam" id="PF00378">
    <property type="entry name" value="ECH_1"/>
    <property type="match status" value="1"/>
</dbReference>
<evidence type="ECO:0000313" key="3">
    <source>
        <dbReference type="Proteomes" id="UP000295830"/>
    </source>
</evidence>
<dbReference type="InterPro" id="IPR001753">
    <property type="entry name" value="Enoyl-CoA_hydra/iso"/>
</dbReference>
<dbReference type="Gene3D" id="3.90.226.10">
    <property type="entry name" value="2-enoyl-CoA Hydratase, Chain A, domain 1"/>
    <property type="match status" value="1"/>
</dbReference>
<evidence type="ECO:0000256" key="1">
    <source>
        <dbReference type="ARBA" id="ARBA00005254"/>
    </source>
</evidence>
<reference evidence="2 3" key="1">
    <citation type="submission" date="2019-03" db="EMBL/GenBank/DDBJ databases">
        <title>Genomic Encyclopedia of Type Strains, Phase IV (KMG-IV): sequencing the most valuable type-strain genomes for metagenomic binning, comparative biology and taxonomic classification.</title>
        <authorList>
            <person name="Goeker M."/>
        </authorList>
    </citation>
    <scope>NUCLEOTIDE SEQUENCE [LARGE SCALE GENOMIC DNA]</scope>
    <source>
        <strain evidence="2 3">DSM 15505</strain>
    </source>
</reference>
<evidence type="ECO:0000313" key="2">
    <source>
        <dbReference type="EMBL" id="TDT41382.1"/>
    </source>
</evidence>
<dbReference type="CDD" id="cd06558">
    <property type="entry name" value="crotonase-like"/>
    <property type="match status" value="1"/>
</dbReference>
<dbReference type="Gene3D" id="1.10.12.10">
    <property type="entry name" value="Lyase 2-enoyl-coa Hydratase, Chain A, domain 2"/>
    <property type="match status" value="1"/>
</dbReference>
<dbReference type="AlphaFoldDB" id="A0A4R7JSW1"/>
<dbReference type="GO" id="GO:0008300">
    <property type="term" value="P:isoprenoid catabolic process"/>
    <property type="evidence" value="ECO:0007669"/>
    <property type="project" value="TreeGrafter"/>
</dbReference>
<dbReference type="OrthoDB" id="9807606at2"/>
<dbReference type="InterPro" id="IPR014748">
    <property type="entry name" value="Enoyl-CoA_hydra_C"/>
</dbReference>
<keyword evidence="3" id="KW-1185">Reference proteome</keyword>
<sequence>MTQRPETVLQDDEPKGVRRITLNRPDKRNAFDAAVIAELTAAFGEAENDPDVRVIILAASGEHFSAGADLEWMRATAAMSESENRDDARQLASLMRTLDEMTKPVIARIQGAAFGGALGLICCADIAVAESGARFCLSEVRLGLVPATIGPYVARAMGHRQARRYMLTAELMDADTARDLGLVHEVMASETLDEGVEAICHALLQGGPDAQTHCKKLLQRLDNPASGDAVHEFTAEMIAAARTGNEGQEGLRAFFHKDTPKWRPE</sequence>
<proteinExistence type="inferred from homology"/>
<dbReference type="PANTHER" id="PTHR42964:SF1">
    <property type="entry name" value="POLYKETIDE BIOSYNTHESIS ENOYL-COA HYDRATASE PKSH-RELATED"/>
    <property type="match status" value="1"/>
</dbReference>
<dbReference type="FunFam" id="3.90.226.10:FF:000066">
    <property type="entry name" value="Enoyl-CoA hydratase"/>
    <property type="match status" value="1"/>
</dbReference>
<gene>
    <name evidence="2" type="ORF">DES49_1465</name>
</gene>
<dbReference type="PANTHER" id="PTHR42964">
    <property type="entry name" value="ENOYL-COA HYDRATASE"/>
    <property type="match status" value="1"/>
</dbReference>
<accession>A0A4R7JSW1</accession>
<organism evidence="2 3">
    <name type="scientific">Halospina denitrificans</name>
    <dbReference type="NCBI Taxonomy" id="332522"/>
    <lineage>
        <taxon>Bacteria</taxon>
        <taxon>Pseudomonadati</taxon>
        <taxon>Pseudomonadota</taxon>
        <taxon>Gammaproteobacteria</taxon>
        <taxon>Halospina</taxon>
    </lineage>
</organism>
<dbReference type="RefSeq" id="WP_133735753.1">
    <property type="nucleotide sequence ID" value="NZ_SOAX01000003.1"/>
</dbReference>